<feature type="compositionally biased region" description="Polar residues" evidence="1">
    <location>
        <begin position="1"/>
        <end position="13"/>
    </location>
</feature>
<dbReference type="InterPro" id="IPR013096">
    <property type="entry name" value="Cupin_2"/>
</dbReference>
<dbReference type="InterPro" id="IPR014710">
    <property type="entry name" value="RmlC-like_jellyroll"/>
</dbReference>
<accession>A0A6A6CQT8</accession>
<feature type="domain" description="Cupin type-2" evidence="2">
    <location>
        <begin position="57"/>
        <end position="115"/>
    </location>
</feature>
<organism evidence="3 4">
    <name type="scientific">Zasmidium cellare ATCC 36951</name>
    <dbReference type="NCBI Taxonomy" id="1080233"/>
    <lineage>
        <taxon>Eukaryota</taxon>
        <taxon>Fungi</taxon>
        <taxon>Dikarya</taxon>
        <taxon>Ascomycota</taxon>
        <taxon>Pezizomycotina</taxon>
        <taxon>Dothideomycetes</taxon>
        <taxon>Dothideomycetidae</taxon>
        <taxon>Mycosphaerellales</taxon>
        <taxon>Mycosphaerellaceae</taxon>
        <taxon>Zasmidium</taxon>
    </lineage>
</organism>
<sequence length="206" mass="22093">MAATTATVTQHTPMSVPPGVKDPSRRIIENPVAGEVGDFIKYSYETEGKYAEAEATCVPGGGPPLHYHKNFAEIFTAIEGDLLLYTGSDPKAEPLHLPPGETFTVPIGTLHRFSAGPEGAKFKIRVEPGDEGFEKSIYILFGLARDGQLGKDCLPTNPIYTAVIGSLGGMYFPGATGALLNGVTAVMAAYARWSGVQDELIKKYWE</sequence>
<dbReference type="Gene3D" id="2.60.120.10">
    <property type="entry name" value="Jelly Rolls"/>
    <property type="match status" value="1"/>
</dbReference>
<evidence type="ECO:0000256" key="1">
    <source>
        <dbReference type="SAM" id="MobiDB-lite"/>
    </source>
</evidence>
<dbReference type="GeneID" id="54565420"/>
<gene>
    <name evidence="3" type="ORF">M409DRAFT_52693</name>
</gene>
<dbReference type="Pfam" id="PF07883">
    <property type="entry name" value="Cupin_2"/>
    <property type="match status" value="1"/>
</dbReference>
<protein>
    <recommendedName>
        <fullName evidence="2">Cupin type-2 domain-containing protein</fullName>
    </recommendedName>
</protein>
<dbReference type="InterPro" id="IPR011051">
    <property type="entry name" value="RmlC_Cupin_sf"/>
</dbReference>
<dbReference type="SUPFAM" id="SSF51182">
    <property type="entry name" value="RmlC-like cupins"/>
    <property type="match status" value="1"/>
</dbReference>
<name>A0A6A6CQT8_ZASCE</name>
<keyword evidence="4" id="KW-1185">Reference proteome</keyword>
<evidence type="ECO:0000313" key="4">
    <source>
        <dbReference type="Proteomes" id="UP000799537"/>
    </source>
</evidence>
<proteinExistence type="predicted"/>
<evidence type="ECO:0000259" key="2">
    <source>
        <dbReference type="Pfam" id="PF07883"/>
    </source>
</evidence>
<dbReference type="Proteomes" id="UP000799537">
    <property type="component" value="Unassembled WGS sequence"/>
</dbReference>
<dbReference type="RefSeq" id="XP_033670344.1">
    <property type="nucleotide sequence ID" value="XM_033812148.1"/>
</dbReference>
<dbReference type="AlphaFoldDB" id="A0A6A6CQT8"/>
<feature type="region of interest" description="Disordered" evidence="1">
    <location>
        <begin position="1"/>
        <end position="25"/>
    </location>
</feature>
<dbReference type="EMBL" id="ML993588">
    <property type="protein sequence ID" value="KAF2169455.1"/>
    <property type="molecule type" value="Genomic_DNA"/>
</dbReference>
<evidence type="ECO:0000313" key="3">
    <source>
        <dbReference type="EMBL" id="KAF2169455.1"/>
    </source>
</evidence>
<dbReference type="OrthoDB" id="3627144at2759"/>
<reference evidence="3" key="1">
    <citation type="journal article" date="2020" name="Stud. Mycol.">
        <title>101 Dothideomycetes genomes: a test case for predicting lifestyles and emergence of pathogens.</title>
        <authorList>
            <person name="Haridas S."/>
            <person name="Albert R."/>
            <person name="Binder M."/>
            <person name="Bloem J."/>
            <person name="Labutti K."/>
            <person name="Salamov A."/>
            <person name="Andreopoulos B."/>
            <person name="Baker S."/>
            <person name="Barry K."/>
            <person name="Bills G."/>
            <person name="Bluhm B."/>
            <person name="Cannon C."/>
            <person name="Castanera R."/>
            <person name="Culley D."/>
            <person name="Daum C."/>
            <person name="Ezra D."/>
            <person name="Gonzalez J."/>
            <person name="Henrissat B."/>
            <person name="Kuo A."/>
            <person name="Liang C."/>
            <person name="Lipzen A."/>
            <person name="Lutzoni F."/>
            <person name="Magnuson J."/>
            <person name="Mondo S."/>
            <person name="Nolan M."/>
            <person name="Ohm R."/>
            <person name="Pangilinan J."/>
            <person name="Park H.-J."/>
            <person name="Ramirez L."/>
            <person name="Alfaro M."/>
            <person name="Sun H."/>
            <person name="Tritt A."/>
            <person name="Yoshinaga Y."/>
            <person name="Zwiers L.-H."/>
            <person name="Turgeon B."/>
            <person name="Goodwin S."/>
            <person name="Spatafora J."/>
            <person name="Crous P."/>
            <person name="Grigoriev I."/>
        </authorList>
    </citation>
    <scope>NUCLEOTIDE SEQUENCE</scope>
    <source>
        <strain evidence="3">ATCC 36951</strain>
    </source>
</reference>